<dbReference type="Proteomes" id="UP000632659">
    <property type="component" value="Unassembled WGS sequence"/>
</dbReference>
<comment type="caution">
    <text evidence="1">The sequence shown here is derived from an EMBL/GenBank/DDBJ whole genome shotgun (WGS) entry which is preliminary data.</text>
</comment>
<proteinExistence type="predicted"/>
<protein>
    <recommendedName>
        <fullName evidence="3">Relaxase</fullName>
    </recommendedName>
</protein>
<dbReference type="NCBIfam" id="NF041498">
    <property type="entry name" value="MobP2"/>
    <property type="match status" value="1"/>
</dbReference>
<keyword evidence="2" id="KW-1185">Reference proteome</keyword>
<evidence type="ECO:0000313" key="1">
    <source>
        <dbReference type="EMBL" id="MBC8611885.1"/>
    </source>
</evidence>
<evidence type="ECO:0000313" key="2">
    <source>
        <dbReference type="Proteomes" id="UP000632659"/>
    </source>
</evidence>
<reference evidence="1" key="1">
    <citation type="submission" date="2020-08" db="EMBL/GenBank/DDBJ databases">
        <title>Genome public.</title>
        <authorList>
            <person name="Liu C."/>
            <person name="Sun Q."/>
        </authorList>
    </citation>
    <scope>NUCLEOTIDE SEQUENCE</scope>
    <source>
        <strain evidence="1">NSJ-15</strain>
    </source>
</reference>
<dbReference type="RefSeq" id="WP_187536801.1">
    <property type="nucleotide sequence ID" value="NZ_JACRTL010000008.1"/>
</dbReference>
<dbReference type="AlphaFoldDB" id="A0A8J6PLL1"/>
<dbReference type="InterPro" id="IPR048101">
    <property type="entry name" value="MobP2"/>
</dbReference>
<dbReference type="InterPro" id="IPR041073">
    <property type="entry name" value="MobL"/>
</dbReference>
<dbReference type="EMBL" id="JACRTL010000008">
    <property type="protein sequence ID" value="MBC8611885.1"/>
    <property type="molecule type" value="Genomic_DNA"/>
</dbReference>
<gene>
    <name evidence="1" type="ORF">H8702_12375</name>
</gene>
<organism evidence="1 2">
    <name type="scientific">Massiliimalia timonensis</name>
    <dbReference type="NCBI Taxonomy" id="1987501"/>
    <lineage>
        <taxon>Bacteria</taxon>
        <taxon>Bacillati</taxon>
        <taxon>Bacillota</taxon>
        <taxon>Clostridia</taxon>
        <taxon>Eubacteriales</taxon>
        <taxon>Oscillospiraceae</taxon>
        <taxon>Massiliimalia</taxon>
    </lineage>
</organism>
<name>A0A8J6PLL1_9FIRM</name>
<evidence type="ECO:0008006" key="3">
    <source>
        <dbReference type="Google" id="ProtNLM"/>
    </source>
</evidence>
<accession>A0A8J6PLL1</accession>
<sequence>MMKQSNDIKAGIIVKTRFIDKTLQKKDEKAFESYVDYLDRDEAVRKQHFNEFSLYNDYMDNPEKMGTLFTEQQDSLSKEQKQKIKELFKKAFDNDSIMWQTVISFDNRYLAKMGVYDPVTKTLDENKMRECTRAMMKTMLDQEDMSMSGLWSASIHYNTDNIHIHVATVEPNPTRKKRNINGKLRPQGTISPKTRQAMKSKVVNTILQADREMMDEIVRNKIIRGKNSVWSFEHPKLARRFVKLYRKLPADRRKWFYNMNAMKPFQNEIDDMTRVFVRIYYQKEFAKYQRLLVREQETFKEAYGENSKADDYAKNKMNDFYQRMGNAILKEMREYSKIIHSPAPQAWP</sequence>
<dbReference type="Pfam" id="PF18555">
    <property type="entry name" value="MobL"/>
    <property type="match status" value="1"/>
</dbReference>